<reference evidence="2" key="1">
    <citation type="journal article" date="2019" name="Int. J. Syst. Evol. Microbiol.">
        <title>The Global Catalogue of Microorganisms (GCM) 10K type strain sequencing project: providing services to taxonomists for standard genome sequencing and annotation.</title>
        <authorList>
            <consortium name="The Broad Institute Genomics Platform"/>
            <consortium name="The Broad Institute Genome Sequencing Center for Infectious Disease"/>
            <person name="Wu L."/>
            <person name="Ma J."/>
        </authorList>
    </citation>
    <scope>NUCLEOTIDE SEQUENCE [LARGE SCALE GENOMIC DNA]</scope>
    <source>
        <strain evidence="2">CCUG 61697</strain>
    </source>
</reference>
<protein>
    <recommendedName>
        <fullName evidence="3">Lipoprotein</fullName>
    </recommendedName>
</protein>
<dbReference type="Gene3D" id="3.40.190.10">
    <property type="entry name" value="Periplasmic binding protein-like II"/>
    <property type="match status" value="1"/>
</dbReference>
<evidence type="ECO:0000313" key="1">
    <source>
        <dbReference type="EMBL" id="MFD0986091.1"/>
    </source>
</evidence>
<sequence>MRTTRSFIPLAIIALGLTLAGCDDFPKDPVETTEHVRETGEMRAGLIAGADQDNAREKALAEAIAKSAEAEPVFDEGAAEILVPKLETGELDIVIGSFAKSTPWKKHAAVTKPVKRADEESETPQLRALVRKGENRWLMLVQKQVRSQ</sequence>
<evidence type="ECO:0008006" key="3">
    <source>
        <dbReference type="Google" id="ProtNLM"/>
    </source>
</evidence>
<dbReference type="EMBL" id="JBHTJO010000001">
    <property type="protein sequence ID" value="MFD0986091.1"/>
    <property type="molecule type" value="Genomic_DNA"/>
</dbReference>
<evidence type="ECO:0000313" key="2">
    <source>
        <dbReference type="Proteomes" id="UP001597102"/>
    </source>
</evidence>
<dbReference type="PROSITE" id="PS51257">
    <property type="entry name" value="PROKAR_LIPOPROTEIN"/>
    <property type="match status" value="1"/>
</dbReference>
<accession>A0ABW3J8L7</accession>
<dbReference type="Proteomes" id="UP001597102">
    <property type="component" value="Unassembled WGS sequence"/>
</dbReference>
<gene>
    <name evidence="1" type="ORF">ACFQ2F_03145</name>
</gene>
<dbReference type="RefSeq" id="WP_379085567.1">
    <property type="nucleotide sequence ID" value="NZ_JBHTJO010000001.1"/>
</dbReference>
<organism evidence="1 2">
    <name type="scientific">Methyloligella solikamskensis</name>
    <dbReference type="NCBI Taxonomy" id="1177756"/>
    <lineage>
        <taxon>Bacteria</taxon>
        <taxon>Pseudomonadati</taxon>
        <taxon>Pseudomonadota</taxon>
        <taxon>Alphaproteobacteria</taxon>
        <taxon>Hyphomicrobiales</taxon>
        <taxon>Hyphomicrobiaceae</taxon>
        <taxon>Methyloligella</taxon>
    </lineage>
</organism>
<proteinExistence type="predicted"/>
<comment type="caution">
    <text evidence="1">The sequence shown here is derived from an EMBL/GenBank/DDBJ whole genome shotgun (WGS) entry which is preliminary data.</text>
</comment>
<keyword evidence="2" id="KW-1185">Reference proteome</keyword>
<name>A0ABW3J8L7_9HYPH</name>